<comment type="subcellular location">
    <subcellularLocation>
        <location evidence="1">Cell envelope</location>
    </subcellularLocation>
</comment>
<keyword evidence="3" id="KW-1133">Transmembrane helix</keyword>
<evidence type="ECO:0000256" key="1">
    <source>
        <dbReference type="ARBA" id="ARBA00004196"/>
    </source>
</evidence>
<dbReference type="InterPro" id="IPR058625">
    <property type="entry name" value="MdtA-like_BSH"/>
</dbReference>
<evidence type="ECO:0000256" key="3">
    <source>
        <dbReference type="SAM" id="Phobius"/>
    </source>
</evidence>
<evidence type="ECO:0000256" key="2">
    <source>
        <dbReference type="SAM" id="MobiDB-lite"/>
    </source>
</evidence>
<dbReference type="Gene3D" id="1.10.287.470">
    <property type="entry name" value="Helix hairpin bin"/>
    <property type="match status" value="1"/>
</dbReference>
<gene>
    <name evidence="6" type="ORF">NT2_02_03660</name>
</gene>
<dbReference type="GO" id="GO:0055085">
    <property type="term" value="P:transmembrane transport"/>
    <property type="evidence" value="ECO:0007669"/>
    <property type="project" value="InterPro"/>
</dbReference>
<reference evidence="6 7" key="1">
    <citation type="submission" date="2013-09" db="EMBL/GenBank/DDBJ databases">
        <title>Whole genome shotgun sequence of Novosphingobium tardaugens NBRC 16725.</title>
        <authorList>
            <person name="Isaki S."/>
            <person name="Hosoyama A."/>
            <person name="Tsuchikane K."/>
            <person name="Katsumata H."/>
            <person name="Ando Y."/>
            <person name="Yamazaki S."/>
            <person name="Fujita N."/>
        </authorList>
    </citation>
    <scope>NUCLEOTIDE SEQUENCE [LARGE SCALE GENOMIC DNA]</scope>
    <source>
        <strain evidence="6 7">NBRC 16725</strain>
    </source>
</reference>
<dbReference type="RefSeq" id="WP_021689191.1">
    <property type="nucleotide sequence ID" value="NZ_BASZ01000002.1"/>
</dbReference>
<accession>U2ZSE7</accession>
<dbReference type="Gene3D" id="2.40.50.100">
    <property type="match status" value="1"/>
</dbReference>
<feature type="transmembrane region" description="Helical" evidence="3">
    <location>
        <begin position="32"/>
        <end position="52"/>
    </location>
</feature>
<dbReference type="OrthoDB" id="9811754at2"/>
<dbReference type="KEGG" id="ntd:EGO55_01365"/>
<dbReference type="PANTHER" id="PTHR30386">
    <property type="entry name" value="MEMBRANE FUSION SUBUNIT OF EMRAB-TOLC MULTIDRUG EFFLUX PUMP"/>
    <property type="match status" value="1"/>
</dbReference>
<evidence type="ECO:0000313" key="7">
    <source>
        <dbReference type="Proteomes" id="UP000016568"/>
    </source>
</evidence>
<evidence type="ECO:0000259" key="5">
    <source>
        <dbReference type="Pfam" id="PF25963"/>
    </source>
</evidence>
<feature type="region of interest" description="Disordered" evidence="2">
    <location>
        <begin position="1"/>
        <end position="23"/>
    </location>
</feature>
<dbReference type="Proteomes" id="UP000016568">
    <property type="component" value="Unassembled WGS sequence"/>
</dbReference>
<dbReference type="Gene3D" id="2.40.30.170">
    <property type="match status" value="1"/>
</dbReference>
<dbReference type="InterPro" id="IPR058634">
    <property type="entry name" value="AaeA-lik-b-barrel"/>
</dbReference>
<dbReference type="eggNOG" id="COG1566">
    <property type="taxonomic scope" value="Bacteria"/>
</dbReference>
<feature type="compositionally biased region" description="Basic and acidic residues" evidence="2">
    <location>
        <begin position="1"/>
        <end position="15"/>
    </location>
</feature>
<dbReference type="AlphaFoldDB" id="U2ZSE7"/>
<dbReference type="SUPFAM" id="SSF111369">
    <property type="entry name" value="HlyD-like secretion proteins"/>
    <property type="match status" value="2"/>
</dbReference>
<dbReference type="Pfam" id="PF25917">
    <property type="entry name" value="BSH_RND"/>
    <property type="match status" value="1"/>
</dbReference>
<dbReference type="Pfam" id="PF25963">
    <property type="entry name" value="Beta-barrel_AAEA"/>
    <property type="match status" value="1"/>
</dbReference>
<protein>
    <submittedName>
        <fullName evidence="6">Putative multidrug resistance protein A</fullName>
    </submittedName>
</protein>
<name>U2ZSE7_9SPHN</name>
<comment type="caution">
    <text evidence="6">The sequence shown here is derived from an EMBL/GenBank/DDBJ whole genome shotgun (WGS) entry which is preliminary data.</text>
</comment>
<dbReference type="PANTHER" id="PTHR30386:SF19">
    <property type="entry name" value="MULTIDRUG EXPORT PROTEIN EMRA-RELATED"/>
    <property type="match status" value="1"/>
</dbReference>
<sequence>MAEADLNMRTEHEASEQPIPETRTGGARRLRLLAMISVPLLIVAGGVTYWTMQQGKVSTDNAYLHQDKVSVSAEVAGPITDVFVKENQHVEAGQLLFRIDPQPFQLKIQQADAALASAQANVTALSHDTALSGADIAAAREDISFAEATFARQSALWDRGFTTKADYDAARHKVEQARASLRTAQAGQTEAQAKLASGAAVPGVNPQIAVAKAQRATAELDLRRTEVRAPASGVIAEADRLQKGQLAVTGLPLVTLVKSDASYVEANFKETDLKDMRVGQRAEIRLDAYPDAPLRGHVASIGAGTGSEFSVLPAQNATGNWVKVTQRVPVRVAIDSKSPRKLIAGLSAHITVFTNNKGH</sequence>
<keyword evidence="7" id="KW-1185">Reference proteome</keyword>
<proteinExistence type="predicted"/>
<feature type="domain" description="Multidrug resistance protein MdtA-like barrel-sandwich hybrid" evidence="4">
    <location>
        <begin position="68"/>
        <end position="253"/>
    </location>
</feature>
<feature type="domain" description="p-hydroxybenzoic acid efflux pump subunit AaeA-like beta-barrel" evidence="5">
    <location>
        <begin position="263"/>
        <end position="352"/>
    </location>
</feature>
<evidence type="ECO:0000313" key="6">
    <source>
        <dbReference type="EMBL" id="GAD48284.1"/>
    </source>
</evidence>
<dbReference type="InterPro" id="IPR050739">
    <property type="entry name" value="MFP"/>
</dbReference>
<evidence type="ECO:0000259" key="4">
    <source>
        <dbReference type="Pfam" id="PF25917"/>
    </source>
</evidence>
<dbReference type="GO" id="GO:0030313">
    <property type="term" value="C:cell envelope"/>
    <property type="evidence" value="ECO:0007669"/>
    <property type="project" value="UniProtKB-SubCell"/>
</dbReference>
<keyword evidence="3" id="KW-0812">Transmembrane</keyword>
<organism evidence="6 7">
    <name type="scientific">Caenibius tardaugens NBRC 16725</name>
    <dbReference type="NCBI Taxonomy" id="1219035"/>
    <lineage>
        <taxon>Bacteria</taxon>
        <taxon>Pseudomonadati</taxon>
        <taxon>Pseudomonadota</taxon>
        <taxon>Alphaproteobacteria</taxon>
        <taxon>Sphingomonadales</taxon>
        <taxon>Erythrobacteraceae</taxon>
        <taxon>Caenibius</taxon>
    </lineage>
</organism>
<dbReference type="EMBL" id="BASZ01000002">
    <property type="protein sequence ID" value="GAD48284.1"/>
    <property type="molecule type" value="Genomic_DNA"/>
</dbReference>
<keyword evidence="3" id="KW-0472">Membrane</keyword>